<protein>
    <submittedName>
        <fullName evidence="2">Uncharacterized protein</fullName>
    </submittedName>
</protein>
<keyword evidence="1" id="KW-0812">Transmembrane</keyword>
<dbReference type="Proteomes" id="UP000231693">
    <property type="component" value="Unassembled WGS sequence"/>
</dbReference>
<reference evidence="2 3" key="1">
    <citation type="submission" date="2017-11" db="EMBL/GenBank/DDBJ databases">
        <title>Genomic Encyclopedia of Archaeal and Bacterial Type Strains, Phase II (KMG-II): From Individual Species to Whole Genera.</title>
        <authorList>
            <person name="Goeker M."/>
        </authorList>
    </citation>
    <scope>NUCLEOTIDE SEQUENCE [LARGE SCALE GENOMIC DNA]</scope>
    <source>
        <strain evidence="2 3">DSM 25478</strain>
    </source>
</reference>
<name>A0A2M9CCX4_9CELL</name>
<evidence type="ECO:0000313" key="2">
    <source>
        <dbReference type="EMBL" id="PJJ69163.1"/>
    </source>
</evidence>
<accession>A0A2M9CCX4</accession>
<comment type="caution">
    <text evidence="2">The sequence shown here is derived from an EMBL/GenBank/DDBJ whole genome shotgun (WGS) entry which is preliminary data.</text>
</comment>
<feature type="transmembrane region" description="Helical" evidence="1">
    <location>
        <begin position="13"/>
        <end position="36"/>
    </location>
</feature>
<proteinExistence type="predicted"/>
<gene>
    <name evidence="2" type="ORF">CLV28_2622</name>
</gene>
<dbReference type="AlphaFoldDB" id="A0A2M9CCX4"/>
<evidence type="ECO:0000313" key="3">
    <source>
        <dbReference type="Proteomes" id="UP000231693"/>
    </source>
</evidence>
<keyword evidence="1" id="KW-1133">Transmembrane helix</keyword>
<dbReference type="EMBL" id="PGFE01000005">
    <property type="protein sequence ID" value="PJJ69163.1"/>
    <property type="molecule type" value="Genomic_DNA"/>
</dbReference>
<keyword evidence="3" id="KW-1185">Reference proteome</keyword>
<keyword evidence="1" id="KW-0472">Membrane</keyword>
<evidence type="ECO:0000256" key="1">
    <source>
        <dbReference type="SAM" id="Phobius"/>
    </source>
</evidence>
<dbReference type="RefSeq" id="WP_170062674.1">
    <property type="nucleotide sequence ID" value="NZ_BOOX01000005.1"/>
</dbReference>
<organism evidence="2 3">
    <name type="scientific">Sediminihabitans luteus</name>
    <dbReference type="NCBI Taxonomy" id="1138585"/>
    <lineage>
        <taxon>Bacteria</taxon>
        <taxon>Bacillati</taxon>
        <taxon>Actinomycetota</taxon>
        <taxon>Actinomycetes</taxon>
        <taxon>Micrococcales</taxon>
        <taxon>Cellulomonadaceae</taxon>
        <taxon>Sediminihabitans</taxon>
    </lineage>
</organism>
<sequence>MYGALWNAIPGPWWVRLIVMLALAAAVVAVCFEWVFPWLSEYMPLNQQTVGE</sequence>